<dbReference type="Proteomes" id="UP000553766">
    <property type="component" value="Unassembled WGS sequence"/>
</dbReference>
<sequence length="274" mass="29209">MSIQTILAIYDGSEGAAARLDRAITLARDHDAHLTVYCFELDPSYPPQIYGGGVATVYAGLIEDAQKRLVKSAEAATAQLDRSGLAYDVHQRFCFYDRVAEDVCALARFADLTVLSDPKGLPLEETLTRVLEASLFGAEAPTMVLPTGYEGSVATKIQLAWNGGGEAMRALRAAMPLIRKAGRIDILVVDPDAEAIEGARVAQFLDRHGIAAEIVPLASNGRSVSDTLADHVAVSGGDLLVMGAYGHSRLREFFLGGATRDMLASLPAPVIMAH</sequence>
<dbReference type="CDD" id="cd00293">
    <property type="entry name" value="USP-like"/>
    <property type="match status" value="1"/>
</dbReference>
<dbReference type="AlphaFoldDB" id="A0A840WX45"/>
<comment type="caution">
    <text evidence="3">The sequence shown here is derived from an EMBL/GenBank/DDBJ whole genome shotgun (WGS) entry which is preliminary data.</text>
</comment>
<evidence type="ECO:0000256" key="1">
    <source>
        <dbReference type="ARBA" id="ARBA00008791"/>
    </source>
</evidence>
<keyword evidence="4" id="KW-1185">Reference proteome</keyword>
<evidence type="ECO:0000313" key="3">
    <source>
        <dbReference type="EMBL" id="MBB5514914.1"/>
    </source>
</evidence>
<accession>A0A840WX45</accession>
<proteinExistence type="inferred from homology"/>
<evidence type="ECO:0000313" key="4">
    <source>
        <dbReference type="Proteomes" id="UP000553766"/>
    </source>
</evidence>
<dbReference type="SUPFAM" id="SSF52402">
    <property type="entry name" value="Adenine nucleotide alpha hydrolases-like"/>
    <property type="match status" value="2"/>
</dbReference>
<gene>
    <name evidence="3" type="ORF">FHS89_000920</name>
</gene>
<dbReference type="InterPro" id="IPR006016">
    <property type="entry name" value="UspA"/>
</dbReference>
<dbReference type="EMBL" id="JACIJS010000002">
    <property type="protein sequence ID" value="MBB5514914.1"/>
    <property type="molecule type" value="Genomic_DNA"/>
</dbReference>
<dbReference type="Gene3D" id="3.40.50.12370">
    <property type="match status" value="1"/>
</dbReference>
<dbReference type="PRINTS" id="PR01438">
    <property type="entry name" value="UNVRSLSTRESS"/>
</dbReference>
<organism evidence="3 4">
    <name type="scientific">Rubricella aquisinus</name>
    <dbReference type="NCBI Taxonomy" id="2028108"/>
    <lineage>
        <taxon>Bacteria</taxon>
        <taxon>Pseudomonadati</taxon>
        <taxon>Pseudomonadota</taxon>
        <taxon>Alphaproteobacteria</taxon>
        <taxon>Rhodobacterales</taxon>
        <taxon>Paracoccaceae</taxon>
        <taxon>Rubricella</taxon>
    </lineage>
</organism>
<dbReference type="PANTHER" id="PTHR46268:SF15">
    <property type="entry name" value="UNIVERSAL STRESS PROTEIN HP_0031"/>
    <property type="match status" value="1"/>
</dbReference>
<name>A0A840WX45_9RHOB</name>
<dbReference type="Pfam" id="PF00582">
    <property type="entry name" value="Usp"/>
    <property type="match status" value="1"/>
</dbReference>
<evidence type="ECO:0000259" key="2">
    <source>
        <dbReference type="Pfam" id="PF00582"/>
    </source>
</evidence>
<comment type="similarity">
    <text evidence="1">Belongs to the universal stress protein A family.</text>
</comment>
<dbReference type="RefSeq" id="WP_184008978.1">
    <property type="nucleotide sequence ID" value="NZ_JACIJS010000002.1"/>
</dbReference>
<reference evidence="3 4" key="1">
    <citation type="submission" date="2020-08" db="EMBL/GenBank/DDBJ databases">
        <title>Genomic Encyclopedia of Type Strains, Phase IV (KMG-IV): sequencing the most valuable type-strain genomes for metagenomic binning, comparative biology and taxonomic classification.</title>
        <authorList>
            <person name="Goeker M."/>
        </authorList>
    </citation>
    <scope>NUCLEOTIDE SEQUENCE [LARGE SCALE GENOMIC DNA]</scope>
    <source>
        <strain evidence="3 4">DSM 103377</strain>
    </source>
</reference>
<dbReference type="PANTHER" id="PTHR46268">
    <property type="entry name" value="STRESS RESPONSE PROTEIN NHAX"/>
    <property type="match status" value="1"/>
</dbReference>
<protein>
    <submittedName>
        <fullName evidence="3">Nucleotide-binding universal stress UspA family protein</fullName>
    </submittedName>
</protein>
<feature type="domain" description="UspA" evidence="2">
    <location>
        <begin position="205"/>
        <end position="273"/>
    </location>
</feature>
<dbReference type="InterPro" id="IPR006015">
    <property type="entry name" value="Universal_stress_UspA"/>
</dbReference>